<evidence type="ECO:0008006" key="3">
    <source>
        <dbReference type="Google" id="ProtNLM"/>
    </source>
</evidence>
<evidence type="ECO:0000313" key="1">
    <source>
        <dbReference type="EMBL" id="MFD0948567.1"/>
    </source>
</evidence>
<accession>A0ABW3HBL0</accession>
<keyword evidence="2" id="KW-1185">Reference proteome</keyword>
<dbReference type="InterPro" id="IPR006311">
    <property type="entry name" value="TAT_signal"/>
</dbReference>
<proteinExistence type="predicted"/>
<dbReference type="Proteomes" id="UP001596977">
    <property type="component" value="Unassembled WGS sequence"/>
</dbReference>
<protein>
    <recommendedName>
        <fullName evidence="3">Tat pathway signal protein</fullName>
    </recommendedName>
</protein>
<dbReference type="PROSITE" id="PS51318">
    <property type="entry name" value="TAT"/>
    <property type="match status" value="1"/>
</dbReference>
<evidence type="ECO:0000313" key="2">
    <source>
        <dbReference type="Proteomes" id="UP001596977"/>
    </source>
</evidence>
<sequence length="168" mass="16582">MISRRQVLVGGGGGLAAAGLGPAAPPARGREMGGRAHALALFLYDGAIPGADAAARVAAGAGVPAAAFGGDIGVPWLELVAPLWRAAPVPVAGITDGGALFCLEQLARGHGLCCTVRLALPVAGAARIEAAARALLGAAEGAPLRRDSAGPANLPVAWLLQPIARNVR</sequence>
<dbReference type="RefSeq" id="WP_264946454.1">
    <property type="nucleotide sequence ID" value="NZ_JAPDRA010000014.1"/>
</dbReference>
<name>A0ABW3HBL0_9SPHN</name>
<organism evidence="1 2">
    <name type="scientific">Sphingomonas canadensis</name>
    <dbReference type="NCBI Taxonomy" id="1219257"/>
    <lineage>
        <taxon>Bacteria</taxon>
        <taxon>Pseudomonadati</taxon>
        <taxon>Pseudomonadota</taxon>
        <taxon>Alphaproteobacteria</taxon>
        <taxon>Sphingomonadales</taxon>
        <taxon>Sphingomonadaceae</taxon>
        <taxon>Sphingomonas</taxon>
    </lineage>
</organism>
<gene>
    <name evidence="1" type="ORF">ACFQ1E_19670</name>
</gene>
<dbReference type="EMBL" id="JBHTJG010000014">
    <property type="protein sequence ID" value="MFD0948567.1"/>
    <property type="molecule type" value="Genomic_DNA"/>
</dbReference>
<comment type="caution">
    <text evidence="1">The sequence shown here is derived from an EMBL/GenBank/DDBJ whole genome shotgun (WGS) entry which is preliminary data.</text>
</comment>
<reference evidence="2" key="1">
    <citation type="journal article" date="2019" name="Int. J. Syst. Evol. Microbiol.">
        <title>The Global Catalogue of Microorganisms (GCM) 10K type strain sequencing project: providing services to taxonomists for standard genome sequencing and annotation.</title>
        <authorList>
            <consortium name="The Broad Institute Genomics Platform"/>
            <consortium name="The Broad Institute Genome Sequencing Center for Infectious Disease"/>
            <person name="Wu L."/>
            <person name="Ma J."/>
        </authorList>
    </citation>
    <scope>NUCLEOTIDE SEQUENCE [LARGE SCALE GENOMIC DNA]</scope>
    <source>
        <strain evidence="2">CCUG 62982</strain>
    </source>
</reference>